<dbReference type="SMART" id="SM00849">
    <property type="entry name" value="Lactamase_B"/>
    <property type="match status" value="1"/>
</dbReference>
<dbReference type="AlphaFoldDB" id="A0A1W1ZUW0"/>
<dbReference type="Gene3D" id="3.60.15.10">
    <property type="entry name" value="Ribonuclease Z/Hydroxyacylglutathione hydrolase-like"/>
    <property type="match status" value="1"/>
</dbReference>
<reference evidence="2 3" key="1">
    <citation type="submission" date="2017-04" db="EMBL/GenBank/DDBJ databases">
        <authorList>
            <person name="Afonso C.L."/>
            <person name="Miller P.J."/>
            <person name="Scott M.A."/>
            <person name="Spackman E."/>
            <person name="Goraichik I."/>
            <person name="Dimitrov K.M."/>
            <person name="Suarez D.L."/>
            <person name="Swayne D.E."/>
        </authorList>
    </citation>
    <scope>NUCLEOTIDE SEQUENCE [LARGE SCALE GENOMIC DNA]</scope>
    <source>
        <strain evidence="2 3">DSM 3385</strain>
    </source>
</reference>
<dbReference type="EMBL" id="FWXY01000003">
    <property type="protein sequence ID" value="SMC52220.1"/>
    <property type="molecule type" value="Genomic_DNA"/>
</dbReference>
<dbReference type="SUPFAM" id="SSF56281">
    <property type="entry name" value="Metallo-hydrolase/oxidoreductase"/>
    <property type="match status" value="1"/>
</dbReference>
<dbReference type="InterPro" id="IPR001279">
    <property type="entry name" value="Metallo-B-lactamas"/>
</dbReference>
<name>A0A1W1ZUW0_9BACT</name>
<dbReference type="PANTHER" id="PTHR47619:SF1">
    <property type="entry name" value="EXODEOXYRIBONUCLEASE WALJ"/>
    <property type="match status" value="1"/>
</dbReference>
<dbReference type="RefSeq" id="WP_084067174.1">
    <property type="nucleotide sequence ID" value="NZ_FWXY01000003.1"/>
</dbReference>
<dbReference type="Proteomes" id="UP000192418">
    <property type="component" value="Unassembled WGS sequence"/>
</dbReference>
<accession>A0A1W1ZUW0</accession>
<evidence type="ECO:0000259" key="1">
    <source>
        <dbReference type="SMART" id="SM00849"/>
    </source>
</evidence>
<proteinExistence type="predicted"/>
<sequence>MTVSGLNVCALASGSKGNAVFVSGGDSAVLVDAGLSGIELERRMAARGLSPEMLSAVVITHEHTDHIKGAGILSRRFDIPLYLNKKTMQAASSKLGTVHGARNFKCGVPFCIGDLKIDPFSISHDAADPSGFTLEHGGVKMGIATDLGVATHLVKTHLKGCSLLYIEANHDPDMLNNGPYPWYLKQRVKSRLGHLSNADAGELVNDICDNGLSHVILAHLSHENNTPECALQTFQERLNTPSVQVDVAMPHIPGTLVSL</sequence>
<keyword evidence="3" id="KW-1185">Reference proteome</keyword>
<dbReference type="InterPro" id="IPR036866">
    <property type="entry name" value="RibonucZ/Hydroxyglut_hydro"/>
</dbReference>
<gene>
    <name evidence="2" type="ORF">SAMN02746065_103207</name>
</gene>
<organism evidence="2 3">
    <name type="scientific">Desulfocicer vacuolatum DSM 3385</name>
    <dbReference type="NCBI Taxonomy" id="1121400"/>
    <lineage>
        <taxon>Bacteria</taxon>
        <taxon>Pseudomonadati</taxon>
        <taxon>Thermodesulfobacteriota</taxon>
        <taxon>Desulfobacteria</taxon>
        <taxon>Desulfobacterales</taxon>
        <taxon>Desulfobacteraceae</taxon>
        <taxon>Desulfocicer</taxon>
    </lineage>
</organism>
<evidence type="ECO:0000313" key="3">
    <source>
        <dbReference type="Proteomes" id="UP000192418"/>
    </source>
</evidence>
<dbReference type="PANTHER" id="PTHR47619">
    <property type="entry name" value="METALLO-HYDROLASE YYCJ-RELATED"/>
    <property type="match status" value="1"/>
</dbReference>
<evidence type="ECO:0000313" key="2">
    <source>
        <dbReference type="EMBL" id="SMC52220.1"/>
    </source>
</evidence>
<dbReference type="STRING" id="1121400.SAMN02746065_103207"/>
<dbReference type="InterPro" id="IPR052533">
    <property type="entry name" value="WalJ/YycJ-like"/>
</dbReference>
<dbReference type="OrthoDB" id="9803916at2"/>
<feature type="domain" description="Metallo-beta-lactamase" evidence="1">
    <location>
        <begin position="16"/>
        <end position="194"/>
    </location>
</feature>
<protein>
    <submittedName>
        <fullName evidence="2">Phosphoribosyl 1,2-cyclic phosphodiesterase</fullName>
    </submittedName>
</protein>
<dbReference type="Pfam" id="PF12706">
    <property type="entry name" value="Lactamase_B_2"/>
    <property type="match status" value="1"/>
</dbReference>